<sequence length="558" mass="63099">MTMKGAAMIQRDGTVLLDKQHPRFEEVRLELIQFAELVKSPAFYYTYQITPLSVWNAAANGWTGVKVVEVLQAISRFNVPSGLIQNIVNWITRHGKLRLFSNQLDANKLTLECTLDESEAQIALDEIAAIPGANVTQLAPGQYEINREVRGVLKQKMLMKGYPIVDEAGYHKGAPLTFSWQSTLANGQHWQLRSYQQEASNTFVGQGDTRGSGVIVMPCGAGKTIVGLAVMEKLQCETLILTSNLTSVHQWIHEILTKTTISPEQIGEYSGQQKQVMPVTVSTYQMLTYRKQKNGERVHLDLFNQRDWGLIIYDEVHLLPAPVFRATADIQGARRLGLTATLVREDGCEKDVFSLIGPKWYDLPWRELEEEGYIASAKCYEIRVGMSSEDWQRYEQSEPKFKFRLAAENKQKLSIIKEIIQRHPHRQVLIIGQYVNQLRHIATELGAPVITGSMPQLERDQLFEAYRQGQISILIVSKIANFAVNLPDASVAIQISGSYGSRQEEAQRLGRILRPKTGLEAYFYSIVSEDTKEQAFAAQRQLFLLEQGYEYQIVGSKE</sequence>
<dbReference type="Pfam" id="PF16203">
    <property type="entry name" value="ERCC3_RAD25_C"/>
    <property type="match status" value="1"/>
</dbReference>
<evidence type="ECO:0000256" key="8">
    <source>
        <dbReference type="ARBA" id="ARBA00034808"/>
    </source>
</evidence>
<comment type="catalytic activity">
    <reaction evidence="7">
        <text>Couples ATP hydrolysis with the unwinding of duplex DNA by translocating in the 3'-5' direction.</text>
        <dbReference type="EC" id="5.6.2.4"/>
    </reaction>
</comment>
<evidence type="ECO:0000256" key="7">
    <source>
        <dbReference type="ARBA" id="ARBA00034617"/>
    </source>
</evidence>
<comment type="catalytic activity">
    <reaction evidence="9">
        <text>ATP + H2O = ADP + phosphate + H(+)</text>
        <dbReference type="Rhea" id="RHEA:13065"/>
        <dbReference type="ChEBI" id="CHEBI:15377"/>
        <dbReference type="ChEBI" id="CHEBI:15378"/>
        <dbReference type="ChEBI" id="CHEBI:30616"/>
        <dbReference type="ChEBI" id="CHEBI:43474"/>
        <dbReference type="ChEBI" id="CHEBI:456216"/>
        <dbReference type="EC" id="5.6.2.4"/>
    </reaction>
</comment>
<evidence type="ECO:0000313" key="12">
    <source>
        <dbReference type="EMBL" id="MBP1904476.1"/>
    </source>
</evidence>
<dbReference type="PROSITE" id="PS51192">
    <property type="entry name" value="HELICASE_ATP_BIND_1"/>
    <property type="match status" value="1"/>
</dbReference>
<keyword evidence="2" id="KW-0547">Nucleotide-binding</keyword>
<keyword evidence="6" id="KW-0413">Isomerase</keyword>
<comment type="similarity">
    <text evidence="1">Belongs to the helicase family. RAD25/XPB subfamily.</text>
</comment>
<organism evidence="12 13">
    <name type="scientific">Paenibacillus turicensis</name>
    <dbReference type="NCBI Taxonomy" id="160487"/>
    <lineage>
        <taxon>Bacteria</taxon>
        <taxon>Bacillati</taxon>
        <taxon>Bacillota</taxon>
        <taxon>Bacilli</taxon>
        <taxon>Bacillales</taxon>
        <taxon>Paenibacillaceae</taxon>
        <taxon>Paenibacillus</taxon>
    </lineage>
</organism>
<evidence type="ECO:0000256" key="1">
    <source>
        <dbReference type="ARBA" id="ARBA00006637"/>
    </source>
</evidence>
<proteinExistence type="inferred from homology"/>
<dbReference type="SUPFAM" id="SSF52540">
    <property type="entry name" value="P-loop containing nucleoside triphosphate hydrolases"/>
    <property type="match status" value="1"/>
</dbReference>
<dbReference type="Proteomes" id="UP001519272">
    <property type="component" value="Unassembled WGS sequence"/>
</dbReference>
<dbReference type="NCBIfam" id="NF045503">
    <property type="entry name" value="repair_heli_XPB"/>
    <property type="match status" value="1"/>
</dbReference>
<dbReference type="Pfam" id="PF04851">
    <property type="entry name" value="ResIII"/>
    <property type="match status" value="1"/>
</dbReference>
<dbReference type="PANTHER" id="PTHR11274">
    <property type="entry name" value="RAD25/XP-B DNA REPAIR HELICASE"/>
    <property type="match status" value="1"/>
</dbReference>
<evidence type="ECO:0000256" key="9">
    <source>
        <dbReference type="ARBA" id="ARBA00048988"/>
    </source>
</evidence>
<dbReference type="InterPro" id="IPR032438">
    <property type="entry name" value="ERCC3_RAD25_C"/>
</dbReference>
<reference evidence="12 13" key="1">
    <citation type="submission" date="2021-03" db="EMBL/GenBank/DDBJ databases">
        <title>Genomic Encyclopedia of Type Strains, Phase IV (KMG-IV): sequencing the most valuable type-strain genomes for metagenomic binning, comparative biology and taxonomic classification.</title>
        <authorList>
            <person name="Goeker M."/>
        </authorList>
    </citation>
    <scope>NUCLEOTIDE SEQUENCE [LARGE SCALE GENOMIC DNA]</scope>
    <source>
        <strain evidence="12 13">DSM 14349</strain>
    </source>
</reference>
<evidence type="ECO:0000259" key="11">
    <source>
        <dbReference type="PROSITE" id="PS51194"/>
    </source>
</evidence>
<keyword evidence="13" id="KW-1185">Reference proteome</keyword>
<feature type="domain" description="Helicase ATP-binding" evidence="10">
    <location>
        <begin position="204"/>
        <end position="360"/>
    </location>
</feature>
<dbReference type="PROSITE" id="PS51194">
    <property type="entry name" value="HELICASE_CTER"/>
    <property type="match status" value="1"/>
</dbReference>
<accession>A0ABS4FPH0</accession>
<dbReference type="PANTHER" id="PTHR11274:SF0">
    <property type="entry name" value="GENERAL TRANSCRIPTION AND DNA REPAIR FACTOR IIH HELICASE SUBUNIT XPB"/>
    <property type="match status" value="1"/>
</dbReference>
<dbReference type="EC" id="5.6.2.4" evidence="8"/>
<evidence type="ECO:0000256" key="2">
    <source>
        <dbReference type="ARBA" id="ARBA00022741"/>
    </source>
</evidence>
<evidence type="ECO:0000256" key="3">
    <source>
        <dbReference type="ARBA" id="ARBA00022801"/>
    </source>
</evidence>
<dbReference type="Pfam" id="PF13625">
    <property type="entry name" value="Helicase_C_3"/>
    <property type="match status" value="1"/>
</dbReference>
<gene>
    <name evidence="12" type="ORF">J2Z32_001093</name>
</gene>
<dbReference type="InterPro" id="IPR032830">
    <property type="entry name" value="XPB/Ssl2_N"/>
</dbReference>
<evidence type="ECO:0000259" key="10">
    <source>
        <dbReference type="PROSITE" id="PS51192"/>
    </source>
</evidence>
<name>A0ABS4FPH0_9BACL</name>
<dbReference type="GO" id="GO:0016787">
    <property type="term" value="F:hydrolase activity"/>
    <property type="evidence" value="ECO:0007669"/>
    <property type="project" value="UniProtKB-KW"/>
</dbReference>
<dbReference type="InterPro" id="IPR001650">
    <property type="entry name" value="Helicase_C-like"/>
</dbReference>
<dbReference type="RefSeq" id="WP_210088138.1">
    <property type="nucleotide sequence ID" value="NZ_JAGGKG010000003.1"/>
</dbReference>
<dbReference type="SMART" id="SM00490">
    <property type="entry name" value="HELICc"/>
    <property type="match status" value="1"/>
</dbReference>
<evidence type="ECO:0000256" key="6">
    <source>
        <dbReference type="ARBA" id="ARBA00023235"/>
    </source>
</evidence>
<dbReference type="InterPro" id="IPR014001">
    <property type="entry name" value="Helicase_ATP-bd"/>
</dbReference>
<evidence type="ECO:0000256" key="4">
    <source>
        <dbReference type="ARBA" id="ARBA00022806"/>
    </source>
</evidence>
<evidence type="ECO:0000256" key="5">
    <source>
        <dbReference type="ARBA" id="ARBA00022840"/>
    </source>
</evidence>
<evidence type="ECO:0000313" key="13">
    <source>
        <dbReference type="Proteomes" id="UP001519272"/>
    </source>
</evidence>
<dbReference type="Gene3D" id="3.40.50.300">
    <property type="entry name" value="P-loop containing nucleotide triphosphate hydrolases"/>
    <property type="match status" value="2"/>
</dbReference>
<dbReference type="CDD" id="cd18789">
    <property type="entry name" value="SF2_C_XPB"/>
    <property type="match status" value="1"/>
</dbReference>
<dbReference type="PRINTS" id="PR00851">
    <property type="entry name" value="XRODRMPGMNTB"/>
</dbReference>
<feature type="domain" description="Helicase C-terminal" evidence="11">
    <location>
        <begin position="408"/>
        <end position="558"/>
    </location>
</feature>
<dbReference type="InterPro" id="IPR050615">
    <property type="entry name" value="ATP-dep_DNA_Helicase"/>
</dbReference>
<protein>
    <recommendedName>
        <fullName evidence="8">DNA 3'-5' helicase</fullName>
        <ecNumber evidence="8">5.6.2.4</ecNumber>
    </recommendedName>
</protein>
<keyword evidence="5" id="KW-0067">ATP-binding</keyword>
<dbReference type="GO" id="GO:0003678">
    <property type="term" value="F:DNA helicase activity"/>
    <property type="evidence" value="ECO:0007669"/>
    <property type="project" value="UniProtKB-EC"/>
</dbReference>
<keyword evidence="4" id="KW-0347">Helicase</keyword>
<dbReference type="InterPro" id="IPR027417">
    <property type="entry name" value="P-loop_NTPase"/>
</dbReference>
<dbReference type="SMART" id="SM00487">
    <property type="entry name" value="DEXDc"/>
    <property type="match status" value="1"/>
</dbReference>
<dbReference type="InterPro" id="IPR006935">
    <property type="entry name" value="Helicase/UvrB_N"/>
</dbReference>
<comment type="caution">
    <text evidence="12">The sequence shown here is derived from an EMBL/GenBank/DDBJ whole genome shotgun (WGS) entry which is preliminary data.</text>
</comment>
<keyword evidence="3 12" id="KW-0378">Hydrolase</keyword>
<dbReference type="EMBL" id="JAGGKG010000003">
    <property type="protein sequence ID" value="MBP1904476.1"/>
    <property type="molecule type" value="Genomic_DNA"/>
</dbReference>